<feature type="transmembrane region" description="Helical" evidence="1">
    <location>
        <begin position="20"/>
        <end position="39"/>
    </location>
</feature>
<dbReference type="EMBL" id="CAFAAB010000021">
    <property type="protein sequence ID" value="CAB4777768.1"/>
    <property type="molecule type" value="Genomic_DNA"/>
</dbReference>
<proteinExistence type="predicted"/>
<reference evidence="2" key="1">
    <citation type="submission" date="2020-05" db="EMBL/GenBank/DDBJ databases">
        <authorList>
            <person name="Chiriac C."/>
            <person name="Salcher M."/>
            <person name="Ghai R."/>
            <person name="Kavagutti S V."/>
        </authorList>
    </citation>
    <scope>NUCLEOTIDE SEQUENCE</scope>
</reference>
<accession>A0A6J6W4A3</accession>
<keyword evidence="1" id="KW-1133">Transmembrane helix</keyword>
<keyword evidence="1" id="KW-0812">Transmembrane</keyword>
<organism evidence="2">
    <name type="scientific">freshwater metagenome</name>
    <dbReference type="NCBI Taxonomy" id="449393"/>
    <lineage>
        <taxon>unclassified sequences</taxon>
        <taxon>metagenomes</taxon>
        <taxon>ecological metagenomes</taxon>
    </lineage>
</organism>
<sequence>MSETPQPPLTTTTSLKPAAVVLGIAAFVLVFFTTINIVANPTVNSTTTIPIVVGALPIDTKSNLLLECQLPENPPSDISNSLLIPTLSSAESPIKWRGKGPGGYDCARDILTAAPSSELLSFYKSHLESRGWKLFSQGDTYKSKQPQMLFQKAGSDTFYWILGVSVNTSTANSTVFTFRLYQGASLI</sequence>
<evidence type="ECO:0000256" key="1">
    <source>
        <dbReference type="SAM" id="Phobius"/>
    </source>
</evidence>
<protein>
    <submittedName>
        <fullName evidence="2">Unannotated protein</fullName>
    </submittedName>
</protein>
<keyword evidence="1" id="KW-0472">Membrane</keyword>
<dbReference type="AlphaFoldDB" id="A0A6J6W4A3"/>
<gene>
    <name evidence="2" type="ORF">UFOPK2958_00308</name>
</gene>
<evidence type="ECO:0000313" key="2">
    <source>
        <dbReference type="EMBL" id="CAB4777768.1"/>
    </source>
</evidence>
<name>A0A6J6W4A3_9ZZZZ</name>